<feature type="region of interest" description="Disordered" evidence="3">
    <location>
        <begin position="700"/>
        <end position="719"/>
    </location>
</feature>
<feature type="compositionally biased region" description="Pro residues" evidence="3">
    <location>
        <begin position="1198"/>
        <end position="1285"/>
    </location>
</feature>
<dbReference type="InterPro" id="IPR042201">
    <property type="entry name" value="FH2_Formin_sf"/>
</dbReference>
<keyword evidence="2" id="KW-0175">Coiled coil</keyword>
<dbReference type="CDD" id="cd00821">
    <property type="entry name" value="PH"/>
    <property type="match status" value="1"/>
</dbReference>
<evidence type="ECO:0000256" key="3">
    <source>
        <dbReference type="SAM" id="MobiDB-lite"/>
    </source>
</evidence>
<organism evidence="6 7">
    <name type="scientific">Tetradesmus obliquus</name>
    <name type="common">Green alga</name>
    <name type="synonym">Acutodesmus obliquus</name>
    <dbReference type="NCBI Taxonomy" id="3088"/>
    <lineage>
        <taxon>Eukaryota</taxon>
        <taxon>Viridiplantae</taxon>
        <taxon>Chlorophyta</taxon>
        <taxon>core chlorophytes</taxon>
        <taxon>Chlorophyceae</taxon>
        <taxon>CS clade</taxon>
        <taxon>Sphaeropleales</taxon>
        <taxon>Scenedesmaceae</taxon>
        <taxon>Tetradesmus</taxon>
    </lineage>
</organism>
<dbReference type="EMBL" id="CP126224">
    <property type="protein sequence ID" value="WIA23865.1"/>
    <property type="molecule type" value="Genomic_DNA"/>
</dbReference>
<feature type="compositionally biased region" description="Low complexity" evidence="3">
    <location>
        <begin position="1718"/>
        <end position="1739"/>
    </location>
</feature>
<dbReference type="PANTHER" id="PTHR45733:SF31">
    <property type="entry name" value="GENOME ASSEMBLY, CHROMOSOME: II"/>
    <property type="match status" value="1"/>
</dbReference>
<evidence type="ECO:0000313" key="6">
    <source>
        <dbReference type="EMBL" id="WIA23865.1"/>
    </source>
</evidence>
<evidence type="ECO:0008006" key="8">
    <source>
        <dbReference type="Google" id="ProtNLM"/>
    </source>
</evidence>
<feature type="compositionally biased region" description="Low complexity" evidence="3">
    <location>
        <begin position="1668"/>
        <end position="1710"/>
    </location>
</feature>
<comment type="similarity">
    <text evidence="1">Belongs to the formin-like family. Class-II subfamily.</text>
</comment>
<feature type="coiled-coil region" evidence="2">
    <location>
        <begin position="1833"/>
        <end position="1862"/>
    </location>
</feature>
<name>A0ABY8URJ3_TETOB</name>
<dbReference type="InterPro" id="IPR051144">
    <property type="entry name" value="Formin_homology_domain"/>
</dbReference>
<evidence type="ECO:0000313" key="7">
    <source>
        <dbReference type="Proteomes" id="UP001244341"/>
    </source>
</evidence>
<feature type="region of interest" description="Disordered" evidence="3">
    <location>
        <begin position="563"/>
        <end position="593"/>
    </location>
</feature>
<feature type="compositionally biased region" description="Low complexity" evidence="3">
    <location>
        <begin position="1607"/>
        <end position="1642"/>
    </location>
</feature>
<feature type="region of interest" description="Disordered" evidence="3">
    <location>
        <begin position="1154"/>
        <end position="1300"/>
    </location>
</feature>
<dbReference type="InterPro" id="IPR015425">
    <property type="entry name" value="FH2_Formin"/>
</dbReference>
<dbReference type="Gene3D" id="2.30.29.30">
    <property type="entry name" value="Pleckstrin-homology domain (PH domain)/Phosphotyrosine-binding domain (PTB)"/>
    <property type="match status" value="1"/>
</dbReference>
<reference evidence="6 7" key="1">
    <citation type="submission" date="2023-05" db="EMBL/GenBank/DDBJ databases">
        <title>A 100% complete, gapless, phased diploid assembly of the Scenedesmus obliquus UTEX 3031 genome.</title>
        <authorList>
            <person name="Biondi T.C."/>
            <person name="Hanschen E.R."/>
            <person name="Kwon T."/>
            <person name="Eng W."/>
            <person name="Kruse C.P.S."/>
            <person name="Koehler S.I."/>
            <person name="Kunde Y."/>
            <person name="Gleasner C.D."/>
            <person name="You Mak K.T."/>
            <person name="Polle J."/>
            <person name="Hovde B.T."/>
            <person name="Starkenburg S.R."/>
        </authorList>
    </citation>
    <scope>NUCLEOTIDE SEQUENCE [LARGE SCALE GENOMIC DNA]</scope>
    <source>
        <strain evidence="6 7">DOE0152z</strain>
    </source>
</reference>
<dbReference type="Pfam" id="PF00169">
    <property type="entry name" value="PH"/>
    <property type="match status" value="1"/>
</dbReference>
<feature type="compositionally biased region" description="Low complexity" evidence="3">
    <location>
        <begin position="458"/>
        <end position="497"/>
    </location>
</feature>
<gene>
    <name evidence="6" type="ORF">OEZ85_013518</name>
</gene>
<protein>
    <recommendedName>
        <fullName evidence="8">Formin-like protein</fullName>
    </recommendedName>
</protein>
<sequence>MEFLAGATLKCGYLYKRSDYRREWRKRYFQILTGDVPRIQYYRDFSVDYDNPTAVETLAGAEITNVSQSDNFYHFTLQLAAPYVTGSGGRAAGRAWVLGCYTNDERRAWLEAILNAKLPTSQQVWTAPMRAPGERTPPGTPPNGVAAAGAAAAAAAAAAAGAAGVAGAVAAAAAAAGGAAAAADPGGARAFKRSETAAAALGGSSSSSSAAATAQLEEAAAAAAAAVRALKRSETDMGSGTTLAPVGSGDALSVRSGSSYAAAAAAAAAGAGRAGGAVSPELPFQHHASSGTPQQQQHRRSCSDFSDAASMSSIGGTSSRVMGGGIPIGYVGGAGGFGPQSPGVGPHSLGAAAAAGAAAASYAGRPVSSPAPSFSRSPSSSSRAWGMMRGLVSTVATMAMGSTAPPQQPADWETRSHMSDMSYTISGLAPLPAQHEAQPLGQNQDPLLVLLAALQADEAPNQQQQQQQQPGQPAPAAAVATATDAKPAAGAAAGSAAITKPVPDRVGAGGGSGSQSQSKSVKVVDYLNEAYERACQYVKRSGLEGQEQLQALQHWMSAMEAQARASASGSSRGQRSSGGGGGARGSSSSSSSGGEAAALSAGILAARALYVMEVTRREPRWADWNDDGTDNSQISPQAMIAQLQACPSQVVLETVRDNLPYALSSWFKLFNSLGGLGLLLDALRQHATACRSQMQQQQQQQAGLLGHGNDSSTSLASSGKGITAGAGGLHERPAAADALAAAQECVQALLSRQGGTELLLAEQPRVLQLLCMCLTCQESEDAKLPIKLLLQLLAAANAAAAAAEAAGSKARARAAAAAALAGHQRRRAGAASAAAAADGDDDDAENEEQRQQQQQDEEQQQDEQHEADAADDEADAAGNGSTNSSRQASGDGAAGKAAAGGKDKAGAAAAAGSKAAAAAAADVARIDSDRVRVLLLLALLGLQLQVPEARSKELRSSSSAAARPATPVSSEETDDSCLEEEQQQQQQQQSDAGSASASSAASDDAVAAAEDEAAAAADSAADSAADTDAADTAAAAAALAAPGPCDEGCGSAVPYLVALLQCEEDESPDVDLVELIVELLSGIVRLPRDAADGLSGALLQALCSRVVDELVRSGLLSALANLADLDMGEVSCQLMPLKDEIVMVLVREEEIEAAAAAAGPRPPPPPPPLPGQAPGPRPPPPPPLPGQLPPAAAAAGGPRPPPPPPPLPGQPAGPRPPPPPPPMPGVPRPPPPLPGGAPRPPPPLPGGPRPPPPLPGGPRPPPPLPGGPRPPPPMPGGPRPPPPGGPGGFRPPFGPGFGAIHGQPQYGAAVAVPAPKKKMKSFFWDKIPDARLAGSVWQSFAAADWVDFDEIEERFQQAVRNKNLDASKAAEKPKQLNLLDLKRCTAVGIRMARLKVPWQGVGAAILSLDGTAFEGAEDIGTVLQCLPSEEEKGVLQAYRQSGKPIEAVSEAERFVMSLMDVPRATPRLRAFALKFTAAEKAAEATAVFRDHISACKELQSSATFKQLLAATLAVGNFLNHGSRLGNAPGFRLKGLNKLHDSRSTDGKSTMLQALARQVLARGKDIAVLSEELPHVISSKLKISWQEAADMLDQVEAAAQQISRELEQATQQPEAAAAAGDAAAPQQQQGGDSSSSSSSSSQSIKVFVGVNKQQHGGSSGESAHGTPGRGSSRPSSAGGAAAAASKGPPSHSSSSSSPAQRKQQQQQQQAGSKEDDKQQQQQQDGGDSPGGSRRSSSAAGSAADVAAAAAAEAEAEQSLVTVRIVVDNFVPVMSRVLASIKGCQAELALLRDRSASAWEALLRHYGETKQSVPTDTEFWADMQVFVERFSSAQKAVLQEEKDAAERKQRLARAEAKKAAAEAAKKVTALAASSSSSRKKQLWLCGSGCFRCRAAA</sequence>
<feature type="compositionally biased region" description="Acidic residues" evidence="3">
    <location>
        <begin position="971"/>
        <end position="982"/>
    </location>
</feature>
<accession>A0ABY8URJ3</accession>
<dbReference type="Gene3D" id="1.20.58.2220">
    <property type="entry name" value="Formin, FH2 domain"/>
    <property type="match status" value="1"/>
</dbReference>
<proteinExistence type="inferred from homology"/>
<dbReference type="Pfam" id="PF02181">
    <property type="entry name" value="FH2"/>
    <property type="match status" value="1"/>
</dbReference>
<evidence type="ECO:0000259" key="5">
    <source>
        <dbReference type="SMART" id="SM00498"/>
    </source>
</evidence>
<dbReference type="SMART" id="SM00233">
    <property type="entry name" value="PH"/>
    <property type="match status" value="1"/>
</dbReference>
<feature type="compositionally biased region" description="Pro residues" evidence="3">
    <location>
        <begin position="1160"/>
        <end position="1188"/>
    </location>
</feature>
<feature type="domain" description="PH" evidence="4">
    <location>
        <begin position="8"/>
        <end position="120"/>
    </location>
</feature>
<dbReference type="PANTHER" id="PTHR45733">
    <property type="entry name" value="FORMIN-J"/>
    <property type="match status" value="1"/>
</dbReference>
<feature type="region of interest" description="Disordered" evidence="3">
    <location>
        <begin position="458"/>
        <end position="519"/>
    </location>
</feature>
<feature type="compositionally biased region" description="Low complexity" evidence="3">
    <location>
        <begin position="956"/>
        <end position="970"/>
    </location>
</feature>
<dbReference type="SUPFAM" id="SSF50729">
    <property type="entry name" value="PH domain-like"/>
    <property type="match status" value="1"/>
</dbReference>
<feature type="compositionally biased region" description="Low complexity" evidence="3">
    <location>
        <begin position="563"/>
        <end position="575"/>
    </location>
</feature>
<dbReference type="Proteomes" id="UP001244341">
    <property type="component" value="Chromosome 17b"/>
</dbReference>
<dbReference type="InterPro" id="IPR011993">
    <property type="entry name" value="PH-like_dom_sf"/>
</dbReference>
<feature type="compositionally biased region" description="Low complexity" evidence="3">
    <location>
        <begin position="983"/>
        <end position="1020"/>
    </location>
</feature>
<evidence type="ECO:0000259" key="4">
    <source>
        <dbReference type="SMART" id="SM00233"/>
    </source>
</evidence>
<dbReference type="SUPFAM" id="SSF101447">
    <property type="entry name" value="Formin homology 2 domain (FH2 domain)"/>
    <property type="match status" value="1"/>
</dbReference>
<feature type="domain" description="FH2" evidence="5">
    <location>
        <begin position="1309"/>
        <end position="1735"/>
    </location>
</feature>
<evidence type="ECO:0000256" key="1">
    <source>
        <dbReference type="ARBA" id="ARBA00006468"/>
    </source>
</evidence>
<feature type="region of interest" description="Disordered" evidence="3">
    <location>
        <begin position="364"/>
        <end position="383"/>
    </location>
</feature>
<feature type="region of interest" description="Disordered" evidence="3">
    <location>
        <begin position="1604"/>
        <end position="1739"/>
    </location>
</feature>
<dbReference type="SMART" id="SM00498">
    <property type="entry name" value="FH2"/>
    <property type="match status" value="1"/>
</dbReference>
<feature type="region of interest" description="Disordered" evidence="3">
    <location>
        <begin position="829"/>
        <end position="899"/>
    </location>
</feature>
<feature type="compositionally biased region" description="Polar residues" evidence="3">
    <location>
        <begin position="287"/>
        <end position="296"/>
    </location>
</feature>
<feature type="compositionally biased region" description="Low complexity" evidence="3">
    <location>
        <begin position="888"/>
        <end position="899"/>
    </location>
</feature>
<dbReference type="InterPro" id="IPR001849">
    <property type="entry name" value="PH_domain"/>
</dbReference>
<feature type="compositionally biased region" description="Polar residues" evidence="3">
    <location>
        <begin position="309"/>
        <end position="318"/>
    </location>
</feature>
<feature type="region of interest" description="Disordered" evidence="3">
    <location>
        <begin position="948"/>
        <end position="1020"/>
    </location>
</feature>
<dbReference type="PRINTS" id="PR01217">
    <property type="entry name" value="PRICHEXTENSN"/>
</dbReference>
<evidence type="ECO:0000256" key="2">
    <source>
        <dbReference type="SAM" id="Coils"/>
    </source>
</evidence>
<feature type="region of interest" description="Disordered" evidence="3">
    <location>
        <begin position="275"/>
        <end position="318"/>
    </location>
</feature>
<keyword evidence="7" id="KW-1185">Reference proteome</keyword>